<evidence type="ECO:0000313" key="5">
    <source>
        <dbReference type="EMBL" id="MDO3382180.1"/>
    </source>
</evidence>
<evidence type="ECO:0000313" key="6">
    <source>
        <dbReference type="Proteomes" id="UP001168380"/>
    </source>
</evidence>
<name>A0ABT8TEW2_9GAMM</name>
<dbReference type="InterPro" id="IPR025532">
    <property type="entry name" value="G6P_1-epimerase"/>
</dbReference>
<dbReference type="InterPro" id="IPR008183">
    <property type="entry name" value="Aldose_1/G6P_1-epimerase"/>
</dbReference>
<dbReference type="EC" id="5.1.3.15" evidence="4"/>
<organism evidence="5 6">
    <name type="scientific">Gilvimarinus algae</name>
    <dbReference type="NCBI Taxonomy" id="3058037"/>
    <lineage>
        <taxon>Bacteria</taxon>
        <taxon>Pseudomonadati</taxon>
        <taxon>Pseudomonadota</taxon>
        <taxon>Gammaproteobacteria</taxon>
        <taxon>Cellvibrionales</taxon>
        <taxon>Cellvibrionaceae</taxon>
        <taxon>Gilvimarinus</taxon>
    </lineage>
</organism>
<dbReference type="InterPro" id="IPR014718">
    <property type="entry name" value="GH-type_carb-bd"/>
</dbReference>
<sequence>MSRHNPSLQRLLAEHEFLSLTDSQSRFADHPGSGLPLLAVSTPLCEALIAFNGAQLLSFKPTGGEELLWVSPNCQFSEGASLRGGIPLCLPWFGPHPSDKSRPNHGIARTRDWHLTGARLDDHQLCHLSFEYTHNADLLFEHDFSATLVLTLGLTPTLSLHLHNRSEETFDASWVMHTYFAVSDIAGVRVEGLDGREYADKVRGGRYFTQSGPITFSGEVDRVFEDIQLPVTIDAGRRLRVTGDNCPSVVVWNTGDQLARKIADIGPGHHTGYVCVERGACLGDSWRLAPGEERHAEMSITPA</sequence>
<keyword evidence="3 4" id="KW-0413">Isomerase</keyword>
<protein>
    <recommendedName>
        <fullName evidence="4">Putative glucose-6-phosphate 1-epimerase</fullName>
        <ecNumber evidence="4">5.1.3.15</ecNumber>
    </recommendedName>
</protein>
<dbReference type="Pfam" id="PF01263">
    <property type="entry name" value="Aldose_epim"/>
    <property type="match status" value="1"/>
</dbReference>
<dbReference type="SUPFAM" id="SSF74650">
    <property type="entry name" value="Galactose mutarotase-like"/>
    <property type="match status" value="1"/>
</dbReference>
<evidence type="ECO:0000256" key="1">
    <source>
        <dbReference type="ARBA" id="ARBA00001096"/>
    </source>
</evidence>
<dbReference type="Gene3D" id="2.70.98.10">
    <property type="match status" value="1"/>
</dbReference>
<gene>
    <name evidence="5" type="ORF">QWI16_08330</name>
</gene>
<dbReference type="InterPro" id="IPR011013">
    <property type="entry name" value="Gal_mutarotase_sf_dom"/>
</dbReference>
<comment type="caution">
    <text evidence="5">The sequence shown here is derived from an EMBL/GenBank/DDBJ whole genome shotgun (WGS) entry which is preliminary data.</text>
</comment>
<evidence type="ECO:0000256" key="4">
    <source>
        <dbReference type="PIRNR" id="PIRNR016020"/>
    </source>
</evidence>
<comment type="catalytic activity">
    <reaction evidence="1">
        <text>alpha-D-glucose 6-phosphate = beta-D-glucose 6-phosphate</text>
        <dbReference type="Rhea" id="RHEA:16249"/>
        <dbReference type="ChEBI" id="CHEBI:58225"/>
        <dbReference type="ChEBI" id="CHEBI:58247"/>
        <dbReference type="EC" id="5.1.3.15"/>
    </reaction>
</comment>
<proteinExistence type="inferred from homology"/>
<reference evidence="5" key="1">
    <citation type="submission" date="2023-07" db="EMBL/GenBank/DDBJ databases">
        <title>Gilvimarinus algae sp. nov., isolated from the surface of Kelp.</title>
        <authorList>
            <person name="Sun Y.Y."/>
            <person name="Gong Y."/>
            <person name="Du Z.J."/>
        </authorList>
    </citation>
    <scope>NUCLEOTIDE SEQUENCE</scope>
    <source>
        <strain evidence="5">SDUM040014</strain>
    </source>
</reference>
<evidence type="ECO:0000256" key="3">
    <source>
        <dbReference type="ARBA" id="ARBA00023235"/>
    </source>
</evidence>
<accession>A0ABT8TEW2</accession>
<keyword evidence="6" id="KW-1185">Reference proteome</keyword>
<dbReference type="PANTHER" id="PTHR11122">
    <property type="entry name" value="APOSPORY-ASSOCIATED PROTEIN C-RELATED"/>
    <property type="match status" value="1"/>
</dbReference>
<dbReference type="EMBL" id="JAULRT010000052">
    <property type="protein sequence ID" value="MDO3382180.1"/>
    <property type="molecule type" value="Genomic_DNA"/>
</dbReference>
<dbReference type="CDD" id="cd09020">
    <property type="entry name" value="D-hex-6-P-epi_like"/>
    <property type="match status" value="1"/>
</dbReference>
<dbReference type="PANTHER" id="PTHR11122:SF13">
    <property type="entry name" value="GLUCOSE-6-PHOSPHATE 1-EPIMERASE"/>
    <property type="match status" value="1"/>
</dbReference>
<dbReference type="Proteomes" id="UP001168380">
    <property type="component" value="Unassembled WGS sequence"/>
</dbReference>
<evidence type="ECO:0000256" key="2">
    <source>
        <dbReference type="ARBA" id="ARBA00005866"/>
    </source>
</evidence>
<comment type="similarity">
    <text evidence="2 4">Belongs to the glucose-6-phosphate 1-epimerase family.</text>
</comment>
<dbReference type="PIRSF" id="PIRSF016020">
    <property type="entry name" value="PHexose_mutarotase"/>
    <property type="match status" value="1"/>
</dbReference>
<dbReference type="RefSeq" id="WP_302712340.1">
    <property type="nucleotide sequence ID" value="NZ_JAULRT010000052.1"/>
</dbReference>